<keyword evidence="3" id="KW-1185">Reference proteome</keyword>
<sequence length="126" mass="14226">MFEMLKDVSDVDKLSSYLHWSQLCYQYAELVDRESLSWCIDIVINAKNALFVPSSRSSTLSSKTDNSGSYQSSSSSNVNSNEQMENIGFENQRRVKIATIGLIQSNVLKTENAYVCSLKKRLKVTL</sequence>
<organism evidence="2 3">
    <name type="scientific">Onchocerca flexuosa</name>
    <dbReference type="NCBI Taxonomy" id="387005"/>
    <lineage>
        <taxon>Eukaryota</taxon>
        <taxon>Metazoa</taxon>
        <taxon>Ecdysozoa</taxon>
        <taxon>Nematoda</taxon>
        <taxon>Chromadorea</taxon>
        <taxon>Rhabditida</taxon>
        <taxon>Spirurina</taxon>
        <taxon>Spiruromorpha</taxon>
        <taxon>Filarioidea</taxon>
        <taxon>Onchocercidae</taxon>
        <taxon>Onchocerca</taxon>
    </lineage>
</organism>
<dbReference type="Proteomes" id="UP000242913">
    <property type="component" value="Unassembled WGS sequence"/>
</dbReference>
<evidence type="ECO:0000256" key="1">
    <source>
        <dbReference type="SAM" id="MobiDB-lite"/>
    </source>
</evidence>
<proteinExistence type="predicted"/>
<dbReference type="EMBL" id="KZ270795">
    <property type="protein sequence ID" value="OZC05556.1"/>
    <property type="molecule type" value="Genomic_DNA"/>
</dbReference>
<reference evidence="2 3" key="1">
    <citation type="submission" date="2015-12" db="EMBL/GenBank/DDBJ databases">
        <title>Draft genome of the nematode, Onchocerca flexuosa.</title>
        <authorList>
            <person name="Mitreva M."/>
        </authorList>
    </citation>
    <scope>NUCLEOTIDE SEQUENCE [LARGE SCALE GENOMIC DNA]</scope>
    <source>
        <strain evidence="2">Red Deer</strain>
    </source>
</reference>
<dbReference type="OrthoDB" id="5812412at2759"/>
<protein>
    <submittedName>
        <fullName evidence="2">Uncharacterized protein</fullName>
    </submittedName>
</protein>
<evidence type="ECO:0000313" key="3">
    <source>
        <dbReference type="Proteomes" id="UP000242913"/>
    </source>
</evidence>
<feature type="region of interest" description="Disordered" evidence="1">
    <location>
        <begin position="54"/>
        <end position="83"/>
    </location>
</feature>
<name>A0A238BKY7_9BILA</name>
<feature type="compositionally biased region" description="Low complexity" evidence="1">
    <location>
        <begin position="54"/>
        <end position="81"/>
    </location>
</feature>
<gene>
    <name evidence="2" type="ORF">X798_07470</name>
</gene>
<dbReference type="AlphaFoldDB" id="A0A238BKY7"/>
<evidence type="ECO:0000313" key="2">
    <source>
        <dbReference type="EMBL" id="OZC05556.1"/>
    </source>
</evidence>
<accession>A0A238BKY7</accession>